<comment type="caution">
    <text evidence="2">The sequence shown here is derived from an EMBL/GenBank/DDBJ whole genome shotgun (WGS) entry which is preliminary data.</text>
</comment>
<accession>A0ABS1DVK0</accession>
<keyword evidence="1" id="KW-0732">Signal</keyword>
<gene>
    <name evidence="2" type="ORF">CKO43_13315</name>
</gene>
<feature type="signal peptide" evidence="1">
    <location>
        <begin position="1"/>
        <end position="22"/>
    </location>
</feature>
<organism evidence="2 3">
    <name type="scientific">Rubrivivax gelatinosus</name>
    <name type="common">Rhodocyclus gelatinosus</name>
    <name type="synonym">Rhodopseudomonas gelatinosa</name>
    <dbReference type="NCBI Taxonomy" id="28068"/>
    <lineage>
        <taxon>Bacteria</taxon>
        <taxon>Pseudomonadati</taxon>
        <taxon>Pseudomonadota</taxon>
        <taxon>Betaproteobacteria</taxon>
        <taxon>Burkholderiales</taxon>
        <taxon>Sphaerotilaceae</taxon>
        <taxon>Rubrivivax</taxon>
    </lineage>
</organism>
<evidence type="ECO:0000256" key="1">
    <source>
        <dbReference type="SAM" id="SignalP"/>
    </source>
</evidence>
<dbReference type="RefSeq" id="WP_200378961.1">
    <property type="nucleotide sequence ID" value="NZ_NRRU01000046.1"/>
</dbReference>
<protein>
    <recommendedName>
        <fullName evidence="4">CopL family metal-binding regulatory protein</fullName>
    </recommendedName>
</protein>
<dbReference type="Proteomes" id="UP001041814">
    <property type="component" value="Unassembled WGS sequence"/>
</dbReference>
<keyword evidence="3" id="KW-1185">Reference proteome</keyword>
<proteinExistence type="predicted"/>
<evidence type="ECO:0000313" key="2">
    <source>
        <dbReference type="EMBL" id="MBK1713758.1"/>
    </source>
</evidence>
<sequence length="121" mass="12024">MKRLSVWIVVLLAALLPLRGFAAVTMLATEVVHAAQAGPVTVAHDACCNEHDDAGAASADADKGCGMKAGSCAAFCSLLPLAGTPTTTVAAAEAAANVFPPPATPATGYVPGGLERPPRTA</sequence>
<name>A0ABS1DVK0_RUBGE</name>
<evidence type="ECO:0000313" key="3">
    <source>
        <dbReference type="Proteomes" id="UP001041814"/>
    </source>
</evidence>
<feature type="chain" id="PRO_5045912569" description="CopL family metal-binding regulatory protein" evidence="1">
    <location>
        <begin position="23"/>
        <end position="121"/>
    </location>
</feature>
<dbReference type="EMBL" id="NRRU01000046">
    <property type="protein sequence ID" value="MBK1713758.1"/>
    <property type="molecule type" value="Genomic_DNA"/>
</dbReference>
<evidence type="ECO:0008006" key="4">
    <source>
        <dbReference type="Google" id="ProtNLM"/>
    </source>
</evidence>
<reference evidence="2" key="2">
    <citation type="journal article" date="2020" name="Microorganisms">
        <title>Osmotic Adaptation and Compatible Solute Biosynthesis of Phototrophic Bacteria as Revealed from Genome Analyses.</title>
        <authorList>
            <person name="Imhoff J.F."/>
            <person name="Rahn T."/>
            <person name="Kunzel S."/>
            <person name="Keller A."/>
            <person name="Neulinger S.C."/>
        </authorList>
    </citation>
    <scope>NUCLEOTIDE SEQUENCE</scope>
    <source>
        <strain evidence="2">IM 151</strain>
    </source>
</reference>
<reference evidence="2" key="1">
    <citation type="submission" date="2017-08" db="EMBL/GenBank/DDBJ databases">
        <authorList>
            <person name="Imhoff J.F."/>
            <person name="Rahn T."/>
            <person name="Kuenzel S."/>
            <person name="Neulinger S.C."/>
        </authorList>
    </citation>
    <scope>NUCLEOTIDE SEQUENCE</scope>
    <source>
        <strain evidence="2">IM 151</strain>
    </source>
</reference>